<accession>A0A239J287</accession>
<keyword evidence="2" id="KW-1185">Reference proteome</keyword>
<evidence type="ECO:0008006" key="3">
    <source>
        <dbReference type="Google" id="ProtNLM"/>
    </source>
</evidence>
<name>A0A239J287_9SPHN</name>
<gene>
    <name evidence="1" type="ORF">SAMN06295912_12924</name>
</gene>
<evidence type="ECO:0000313" key="1">
    <source>
        <dbReference type="EMBL" id="SNS99578.1"/>
    </source>
</evidence>
<dbReference type="EMBL" id="FZOS01000029">
    <property type="protein sequence ID" value="SNS99578.1"/>
    <property type="molecule type" value="Genomic_DNA"/>
</dbReference>
<proteinExistence type="predicted"/>
<dbReference type="AlphaFoldDB" id="A0A239J287"/>
<organism evidence="1 2">
    <name type="scientific">Edaphosphingomonas laterariae</name>
    <dbReference type="NCBI Taxonomy" id="861865"/>
    <lineage>
        <taxon>Bacteria</taxon>
        <taxon>Pseudomonadati</taxon>
        <taxon>Pseudomonadota</taxon>
        <taxon>Alphaproteobacteria</taxon>
        <taxon>Sphingomonadales</taxon>
        <taxon>Rhizorhabdaceae</taxon>
        <taxon>Edaphosphingomonas</taxon>
    </lineage>
</organism>
<dbReference type="Proteomes" id="UP000198281">
    <property type="component" value="Unassembled WGS sequence"/>
</dbReference>
<evidence type="ECO:0000313" key="2">
    <source>
        <dbReference type="Proteomes" id="UP000198281"/>
    </source>
</evidence>
<sequence>MGRAMTMTSDRRAAPLLPGEAGLRRAVLIDPRPGRVLAYLEDDFHHFEIALSHDGRAITGVEATTIRHPWTTCAGAGPKLIERLTGVALADVASFDSPYAQCTHLYDLALFAASKAGGDRPHLFRMFVEDWKNGLRRAVIDRDGVVLIDWRLDRETVLPPHDHAGRSLRELRHWAAELPADEREAALLLRRAVFISVGRTFDPDLQEDVPNPPPGACFAHQPENFDPAARFRGSRRDFTHAVEGPLAARAAACA</sequence>
<reference evidence="2" key="1">
    <citation type="submission" date="2017-06" db="EMBL/GenBank/DDBJ databases">
        <authorList>
            <person name="Varghese N."/>
            <person name="Submissions S."/>
        </authorList>
    </citation>
    <scope>NUCLEOTIDE SEQUENCE [LARGE SCALE GENOMIC DNA]</scope>
    <source>
        <strain evidence="2">LNB2</strain>
    </source>
</reference>
<protein>
    <recommendedName>
        <fullName evidence="3">DUF2889 domain-containing protein</fullName>
    </recommendedName>
</protein>